<dbReference type="AlphaFoldDB" id="A0A5C5ZML8"/>
<dbReference type="OrthoDB" id="9805228at2"/>
<gene>
    <name evidence="3" type="ORF">Mal64_18150</name>
</gene>
<evidence type="ECO:0000259" key="2">
    <source>
        <dbReference type="Pfam" id="PF08327"/>
    </source>
</evidence>
<dbReference type="InterPro" id="IPR013538">
    <property type="entry name" value="ASHA1/2-like_C"/>
</dbReference>
<dbReference type="EMBL" id="SJPQ01000002">
    <property type="protein sequence ID" value="TWT88336.1"/>
    <property type="molecule type" value="Genomic_DNA"/>
</dbReference>
<comment type="similarity">
    <text evidence="1">Belongs to the AHA1 family.</text>
</comment>
<dbReference type="CDD" id="cd07814">
    <property type="entry name" value="SRPBCC_CalC_Aha1-like"/>
    <property type="match status" value="1"/>
</dbReference>
<dbReference type="PANTHER" id="PTHR36929:SF5">
    <property type="entry name" value="BLR6751 PROTEIN"/>
    <property type="match status" value="1"/>
</dbReference>
<reference evidence="3 4" key="1">
    <citation type="submission" date="2019-02" db="EMBL/GenBank/DDBJ databases">
        <title>Deep-cultivation of Planctomycetes and their phenomic and genomic characterization uncovers novel biology.</title>
        <authorList>
            <person name="Wiegand S."/>
            <person name="Jogler M."/>
            <person name="Boedeker C."/>
            <person name="Pinto D."/>
            <person name="Vollmers J."/>
            <person name="Rivas-Marin E."/>
            <person name="Kohn T."/>
            <person name="Peeters S.H."/>
            <person name="Heuer A."/>
            <person name="Rast P."/>
            <person name="Oberbeckmann S."/>
            <person name="Bunk B."/>
            <person name="Jeske O."/>
            <person name="Meyerdierks A."/>
            <person name="Storesund J.E."/>
            <person name="Kallscheuer N."/>
            <person name="Luecker S."/>
            <person name="Lage O.M."/>
            <person name="Pohl T."/>
            <person name="Merkel B.J."/>
            <person name="Hornburger P."/>
            <person name="Mueller R.-W."/>
            <person name="Bruemmer F."/>
            <person name="Labrenz M."/>
            <person name="Spormann A.M."/>
            <person name="Op Den Camp H."/>
            <person name="Overmann J."/>
            <person name="Amann R."/>
            <person name="Jetten M.S.M."/>
            <person name="Mascher T."/>
            <person name="Medema M.H."/>
            <person name="Devos D.P."/>
            <person name="Kaster A.-K."/>
            <person name="Ovreas L."/>
            <person name="Rohde M."/>
            <person name="Galperin M.Y."/>
            <person name="Jogler C."/>
        </authorList>
    </citation>
    <scope>NUCLEOTIDE SEQUENCE [LARGE SCALE GENOMIC DNA]</scope>
    <source>
        <strain evidence="3 4">Mal64</strain>
    </source>
</reference>
<accession>A0A5C5ZML8</accession>
<evidence type="ECO:0000313" key="4">
    <source>
        <dbReference type="Proteomes" id="UP000315440"/>
    </source>
</evidence>
<sequence length="323" mass="36913">MVARSKPNEIRITREYDAPVAMVWDAWADPEQVAQWWGPRGFTITTHSKELRVGGVWRYTMHGPDGTDWPNTTVYHEVVEHEKLVYDHGGSEDRPPLFRVTVLFVERDGKTLMDMTMALPTPEEAEATRVMIKEKGGNGTWDRLAEYLADRKGVSSFVINRSFDAPRDAVFAMWIDPEHFANWLPPNGCEMEFLRSDVREGGESFYRWISVQQDFSIYVRLEYHTIDVPNRLVYVQRLCDENGRPAKHPILHDFPEAMLTTVDLKEEGPNATRVTLTWAPQGEATAEEVQAFLDTRSSMTQGWTGSFDKLEGVLLSTRSETVG</sequence>
<feature type="domain" description="Activator of Hsp90 ATPase homologue 1/2-like C-terminal" evidence="2">
    <location>
        <begin position="164"/>
        <end position="314"/>
    </location>
</feature>
<proteinExistence type="inferred from homology"/>
<dbReference type="Gene3D" id="3.30.530.20">
    <property type="match status" value="2"/>
</dbReference>
<organism evidence="3 4">
    <name type="scientific">Pseudobythopirellula maris</name>
    <dbReference type="NCBI Taxonomy" id="2527991"/>
    <lineage>
        <taxon>Bacteria</taxon>
        <taxon>Pseudomonadati</taxon>
        <taxon>Planctomycetota</taxon>
        <taxon>Planctomycetia</taxon>
        <taxon>Pirellulales</taxon>
        <taxon>Lacipirellulaceae</taxon>
        <taxon>Pseudobythopirellula</taxon>
    </lineage>
</organism>
<feature type="domain" description="Activator of Hsp90 ATPase homologue 1/2-like C-terminal" evidence="2">
    <location>
        <begin position="17"/>
        <end position="148"/>
    </location>
</feature>
<dbReference type="SUPFAM" id="SSF55961">
    <property type="entry name" value="Bet v1-like"/>
    <property type="match status" value="2"/>
</dbReference>
<dbReference type="PANTHER" id="PTHR36929">
    <property type="entry name" value="ATTACHMENT SUBUNIT, PUTATIVE-RELATED"/>
    <property type="match status" value="1"/>
</dbReference>
<protein>
    <recommendedName>
        <fullName evidence="2">Activator of Hsp90 ATPase homologue 1/2-like C-terminal domain-containing protein</fullName>
    </recommendedName>
</protein>
<dbReference type="RefSeq" id="WP_146399305.1">
    <property type="nucleotide sequence ID" value="NZ_SJPQ01000002.1"/>
</dbReference>
<dbReference type="Proteomes" id="UP000315440">
    <property type="component" value="Unassembled WGS sequence"/>
</dbReference>
<dbReference type="Pfam" id="PF08327">
    <property type="entry name" value="AHSA1"/>
    <property type="match status" value="2"/>
</dbReference>
<keyword evidence="4" id="KW-1185">Reference proteome</keyword>
<dbReference type="InterPro" id="IPR023393">
    <property type="entry name" value="START-like_dom_sf"/>
</dbReference>
<dbReference type="CDD" id="cd08894">
    <property type="entry name" value="SRPBCC_CalC_Aha1-like_1"/>
    <property type="match status" value="1"/>
</dbReference>
<comment type="caution">
    <text evidence="3">The sequence shown here is derived from an EMBL/GenBank/DDBJ whole genome shotgun (WGS) entry which is preliminary data.</text>
</comment>
<evidence type="ECO:0000256" key="1">
    <source>
        <dbReference type="ARBA" id="ARBA00006817"/>
    </source>
</evidence>
<name>A0A5C5ZML8_9BACT</name>
<evidence type="ECO:0000313" key="3">
    <source>
        <dbReference type="EMBL" id="TWT88336.1"/>
    </source>
</evidence>